<protein>
    <recommendedName>
        <fullName evidence="6">2-succinyl-5-enolpyruvyl-6-hydroxy-3-cyclohexene-1-carboxylate synthase</fullName>
        <shortName evidence="6">SEPHCHC synthase</shortName>
        <ecNumber evidence="6">2.2.1.9</ecNumber>
    </recommendedName>
    <alternativeName>
        <fullName evidence="6">Menaquinone biosynthesis protein MenD</fullName>
    </alternativeName>
</protein>
<dbReference type="PIRSF" id="PIRSF004983">
    <property type="entry name" value="MenD"/>
    <property type="match status" value="1"/>
</dbReference>
<dbReference type="HAMAP" id="MF_01659">
    <property type="entry name" value="MenD"/>
    <property type="match status" value="1"/>
</dbReference>
<dbReference type="Gene3D" id="3.40.50.970">
    <property type="match status" value="2"/>
</dbReference>
<evidence type="ECO:0000313" key="8">
    <source>
        <dbReference type="EMBL" id="EKN06603.1"/>
    </source>
</evidence>
<dbReference type="GO" id="GO:0030145">
    <property type="term" value="F:manganese ion binding"/>
    <property type="evidence" value="ECO:0007669"/>
    <property type="project" value="UniProtKB-UniRule"/>
</dbReference>
<dbReference type="GO" id="GO:0070204">
    <property type="term" value="F:2-succinyl-5-enolpyruvyl-6-hydroxy-3-cyclohexene-1-carboxylic-acid synthase activity"/>
    <property type="evidence" value="ECO:0007669"/>
    <property type="project" value="UniProtKB-UniRule"/>
</dbReference>
<keyword evidence="4 6" id="KW-0786">Thiamine pyrophosphate</keyword>
<dbReference type="NCBIfam" id="TIGR00173">
    <property type="entry name" value="menD"/>
    <property type="match status" value="1"/>
</dbReference>
<comment type="pathway">
    <text evidence="6">Quinol/quinone metabolism; 1,4-dihydroxy-2-naphthoate biosynthesis; 1,4-dihydroxy-2-naphthoate from chorismate: step 2/7.</text>
</comment>
<proteinExistence type="inferred from homology"/>
<keyword evidence="2 6" id="KW-0479">Metal-binding</keyword>
<dbReference type="InterPro" id="IPR029061">
    <property type="entry name" value="THDP-binding"/>
</dbReference>
<dbReference type="CDD" id="cd07037">
    <property type="entry name" value="TPP_PYR_MenD"/>
    <property type="match status" value="1"/>
</dbReference>
<feature type="domain" description="Thiamine pyrophosphate enzyme N-terminal TPP-binding" evidence="7">
    <location>
        <begin position="38"/>
        <end position="138"/>
    </location>
</feature>
<evidence type="ECO:0000259" key="7">
    <source>
        <dbReference type="Pfam" id="PF02776"/>
    </source>
</evidence>
<evidence type="ECO:0000256" key="6">
    <source>
        <dbReference type="HAMAP-Rule" id="MF_01659"/>
    </source>
</evidence>
<comment type="similarity">
    <text evidence="6">Belongs to the TPP enzyme family. MenD subfamily.</text>
</comment>
<accession>K5ZT61</accession>
<comment type="subunit">
    <text evidence="6">Homodimer.</text>
</comment>
<sequence length="583" mass="65760">MNVFCLTDVIFAKKAIKPSHDKANKHIMYSDKKNILQLVALLIEHNVKKIVLCPGSRNSPIVHTIANHPFFSCYPVTDERSAAFFAIGLALHGGSPAAVCCTSGSALLNIHPAVSEAFYQQVPLVVISADRPGAWIGQMDGQTLPQPGVFGQLVKKSVNLPEIHTDEDEWYCNRLINEALLELNHHGKGPVHINVPISEPLFRFTTEELPKVRVITRYQGLNIYDREYTGLIERLNNYNRRMIVAGQMSLIYLFEKKYSKLLYKHFAWLTEHTGNKTVPGIPVKNFDAALYALPEEKLEKMVPDLLITYGGHIVSKRLKQFLRKHPPREHWHVSLDGEITDLYGSLTTVIEMDPFEFLEKIAYLLENRTTEFPRIWENNTRDLPQPEFGYSEMAAIGALVKSLPTPAALHLGNSSAVRYAQLYTLPEDVEVCCNRGTSGIEGSLSTAIGYSVCSDKLNFVVIGDLSFFYDMNALWNTNFGCNLRILLLNNGGGEIFQALPGLKMEDKTQRFVTATHKTSARGWAEERGFSYLPVHNDEELTDTMAVFTQSAPHNQPMLMEVFTNAAEDVRQLKEYYHRLKNNS</sequence>
<evidence type="ECO:0000256" key="2">
    <source>
        <dbReference type="ARBA" id="ARBA00022723"/>
    </source>
</evidence>
<dbReference type="UniPathway" id="UPA00079"/>
<keyword evidence="6" id="KW-0474">Menaquinone biosynthesis</keyword>
<keyword evidence="3 6" id="KW-0460">Magnesium</keyword>
<dbReference type="SUPFAM" id="SSF52518">
    <property type="entry name" value="Thiamin diphosphate-binding fold (THDP-binding)"/>
    <property type="match status" value="2"/>
</dbReference>
<dbReference type="UniPathway" id="UPA01057">
    <property type="reaction ID" value="UER00164"/>
</dbReference>
<comment type="cofactor">
    <cofactor evidence="6">
        <name>thiamine diphosphate</name>
        <dbReference type="ChEBI" id="CHEBI:58937"/>
    </cofactor>
    <text evidence="6">Binds 1 thiamine pyrophosphate per subunit.</text>
</comment>
<evidence type="ECO:0000256" key="1">
    <source>
        <dbReference type="ARBA" id="ARBA00022679"/>
    </source>
</evidence>
<comment type="caution">
    <text evidence="8">The sequence shown here is derived from an EMBL/GenBank/DDBJ whole genome shotgun (WGS) entry which is preliminary data.</text>
</comment>
<dbReference type="Proteomes" id="UP000001218">
    <property type="component" value="Unassembled WGS sequence"/>
</dbReference>
<comment type="catalytic activity">
    <reaction evidence="6">
        <text>isochorismate + 2-oxoglutarate + H(+) = 5-enolpyruvoyl-6-hydroxy-2-succinyl-cyclohex-3-ene-1-carboxylate + CO2</text>
        <dbReference type="Rhea" id="RHEA:25593"/>
        <dbReference type="ChEBI" id="CHEBI:15378"/>
        <dbReference type="ChEBI" id="CHEBI:16526"/>
        <dbReference type="ChEBI" id="CHEBI:16810"/>
        <dbReference type="ChEBI" id="CHEBI:29780"/>
        <dbReference type="ChEBI" id="CHEBI:58818"/>
        <dbReference type="EC" id="2.2.1.9"/>
    </reaction>
</comment>
<evidence type="ECO:0000256" key="3">
    <source>
        <dbReference type="ARBA" id="ARBA00022842"/>
    </source>
</evidence>
<dbReference type="PANTHER" id="PTHR42916:SF1">
    <property type="entry name" value="PROTEIN PHYLLO, CHLOROPLASTIC"/>
    <property type="match status" value="1"/>
</dbReference>
<evidence type="ECO:0000313" key="9">
    <source>
        <dbReference type="Proteomes" id="UP000001218"/>
    </source>
</evidence>
<keyword evidence="1 6" id="KW-0808">Transferase</keyword>
<dbReference type="Pfam" id="PF02776">
    <property type="entry name" value="TPP_enzyme_N"/>
    <property type="match status" value="1"/>
</dbReference>
<dbReference type="HOGENOM" id="CLU_006051_3_0_10"/>
<evidence type="ECO:0000256" key="5">
    <source>
        <dbReference type="ARBA" id="ARBA00023211"/>
    </source>
</evidence>
<gene>
    <name evidence="6" type="primary">menD</name>
    <name evidence="8" type="ORF">HMPREF1077_03209</name>
</gene>
<dbReference type="AlphaFoldDB" id="K5ZT61"/>
<keyword evidence="5 6" id="KW-0464">Manganese</keyword>
<dbReference type="PATRIC" id="fig|999419.3.peg.3279"/>
<dbReference type="GO" id="GO:0009234">
    <property type="term" value="P:menaquinone biosynthetic process"/>
    <property type="evidence" value="ECO:0007669"/>
    <property type="project" value="UniProtKB-UniRule"/>
</dbReference>
<name>K5ZT61_9BACT</name>
<dbReference type="PANTHER" id="PTHR42916">
    <property type="entry name" value="2-SUCCINYL-5-ENOLPYRUVYL-6-HYDROXY-3-CYCLOHEXENE-1-CARBOXYLATE SYNTHASE"/>
    <property type="match status" value="1"/>
</dbReference>
<dbReference type="CDD" id="cd02009">
    <property type="entry name" value="TPP_SHCHC_synthase"/>
    <property type="match status" value="1"/>
</dbReference>
<dbReference type="Gene3D" id="3.40.50.1220">
    <property type="entry name" value="TPP-binding domain"/>
    <property type="match status" value="1"/>
</dbReference>
<comment type="cofactor">
    <cofactor evidence="6">
        <name>Mg(2+)</name>
        <dbReference type="ChEBI" id="CHEBI:18420"/>
    </cofactor>
    <cofactor evidence="6">
        <name>Mn(2+)</name>
        <dbReference type="ChEBI" id="CHEBI:29035"/>
    </cofactor>
</comment>
<dbReference type="eggNOG" id="COG1165">
    <property type="taxonomic scope" value="Bacteria"/>
</dbReference>
<evidence type="ECO:0000256" key="4">
    <source>
        <dbReference type="ARBA" id="ARBA00023052"/>
    </source>
</evidence>
<organism evidence="8 9">
    <name type="scientific">Parabacteroides johnsonii CL02T12C29</name>
    <dbReference type="NCBI Taxonomy" id="999419"/>
    <lineage>
        <taxon>Bacteria</taxon>
        <taxon>Pseudomonadati</taxon>
        <taxon>Bacteroidota</taxon>
        <taxon>Bacteroidia</taxon>
        <taxon>Bacteroidales</taxon>
        <taxon>Tannerellaceae</taxon>
        <taxon>Parabacteroides</taxon>
    </lineage>
</organism>
<comment type="function">
    <text evidence="6">Catalyzes the thiamine diphosphate-dependent decarboxylation of 2-oxoglutarate and the subsequent addition of the resulting succinic semialdehyde-thiamine pyrophosphate anion to isochorismate to yield 2-succinyl-5-enolpyruvyl-6-hydroxy-3-cyclohexene-1-carboxylate (SEPHCHC).</text>
</comment>
<comment type="pathway">
    <text evidence="6">Quinol/quinone metabolism; menaquinone biosynthesis.</text>
</comment>
<dbReference type="InterPro" id="IPR004433">
    <property type="entry name" value="MenaQ_synth_MenD"/>
</dbReference>
<reference evidence="8 9" key="1">
    <citation type="submission" date="2012-02" db="EMBL/GenBank/DDBJ databases">
        <title>The Genome Sequence of Parabacteroides johnsonii CL02T12C29.</title>
        <authorList>
            <consortium name="The Broad Institute Genome Sequencing Platform"/>
            <person name="Earl A."/>
            <person name="Ward D."/>
            <person name="Feldgarden M."/>
            <person name="Gevers D."/>
            <person name="Zitomersky N.L."/>
            <person name="Coyne M.J."/>
            <person name="Comstock L.E."/>
            <person name="Young S.K."/>
            <person name="Zeng Q."/>
            <person name="Gargeya S."/>
            <person name="Fitzgerald M."/>
            <person name="Haas B."/>
            <person name="Abouelleil A."/>
            <person name="Alvarado L."/>
            <person name="Arachchi H.M."/>
            <person name="Berlin A."/>
            <person name="Chapman S.B."/>
            <person name="Gearin G."/>
            <person name="Goldberg J."/>
            <person name="Griggs A."/>
            <person name="Gujja S."/>
            <person name="Hansen M."/>
            <person name="Heiman D."/>
            <person name="Howarth C."/>
            <person name="Larimer J."/>
            <person name="Lui A."/>
            <person name="MacDonald P.J.P."/>
            <person name="McCowen C."/>
            <person name="Montmayeur A."/>
            <person name="Murphy C."/>
            <person name="Neiman D."/>
            <person name="Pearson M."/>
            <person name="Priest M."/>
            <person name="Roberts A."/>
            <person name="Saif S."/>
            <person name="Shea T."/>
            <person name="Sisk P."/>
            <person name="Stolte C."/>
            <person name="Sykes S."/>
            <person name="Wortman J."/>
            <person name="Nusbaum C."/>
            <person name="Birren B."/>
        </authorList>
    </citation>
    <scope>NUCLEOTIDE SEQUENCE [LARGE SCALE GENOMIC DNA]</scope>
    <source>
        <strain evidence="8 9">CL02T12C29</strain>
    </source>
</reference>
<dbReference type="EC" id="2.2.1.9" evidence="6"/>
<dbReference type="EMBL" id="AGZP01000029">
    <property type="protein sequence ID" value="EKN06603.1"/>
    <property type="molecule type" value="Genomic_DNA"/>
</dbReference>
<dbReference type="InterPro" id="IPR012001">
    <property type="entry name" value="Thiamin_PyroP_enz_TPP-bd_dom"/>
</dbReference>
<dbReference type="GO" id="GO:0030976">
    <property type="term" value="F:thiamine pyrophosphate binding"/>
    <property type="evidence" value="ECO:0007669"/>
    <property type="project" value="UniProtKB-UniRule"/>
</dbReference>
<dbReference type="GO" id="GO:0000287">
    <property type="term" value="F:magnesium ion binding"/>
    <property type="evidence" value="ECO:0007669"/>
    <property type="project" value="UniProtKB-UniRule"/>
</dbReference>